<evidence type="ECO:0000259" key="13">
    <source>
        <dbReference type="Pfam" id="PF02225"/>
    </source>
</evidence>
<feature type="domain" description="PA" evidence="13">
    <location>
        <begin position="436"/>
        <end position="494"/>
    </location>
</feature>
<keyword evidence="16" id="KW-1185">Reference proteome</keyword>
<evidence type="ECO:0000259" key="14">
    <source>
        <dbReference type="Pfam" id="PF06280"/>
    </source>
</evidence>
<feature type="signal peptide" evidence="11">
    <location>
        <begin position="1"/>
        <end position="20"/>
    </location>
</feature>
<sequence>MKFSLPLLALLAAASPAVSARGLVSNPDLAGPEAYSPLGPVAASTDNQRSSGAVPEAIAAAADDSFVTGGYLVEFESNDNVKSATFGKRDVSPHAAFRELLRRAPRGGIKYDHRRDFTDPRIFVGMSLRLDNPDDVAALQSAQGVRAVYPLRRYRPAAFEASTAADSFVSASTGGTSPTRNDTFAPHVMTGVDKLHALGLFGKGITVGVLDTGIDYTHPALNGGRAAGTRCFGDAECQIVGGYDLVGDAYTGADDSVPVPDSDPFADCEGSGHGTHVMGTIIANDKTLGFTGVVPEAKGKMFRVFGCGERTSTTDDVLIAGMSRAFTDGVDIISISIGGPQGWAQAPTSLVASRISSYGVPVVISAGNSGSSGAFFGSSPGTTSAGINVAAVQNTELTGYEAKVNNVPGFTQLTVLTSQPFKLDNPTLPLYALTTTPVANDGCSPLPDSTPDLSDKVVLVFRGTCTFVTKFQNIAAKGGKVVLVGNTPPPAAITYVSAIKGQQAATLLRDDAIKLQQAFAAGQNPTITFEAGAALTVPNTVDGGLLSSFTNFGPSNELDYAPHVAAPGGNILSTWPRALGSYSIISGTSMAAPFISGSVAQIMANAGKGKLSTAQLRSRLQASSSKIPESKASGAPTASVGRTGSGLINTYNAVFGTTTVTPGQLALNDTANFQGAQTITIRNTGKELNKYTLVHEPAGTAITANNSVAGYTYFNIFPVPLGGDAATATFLPPTLVLAPGQSGKVLVTFTAPATNQDTLPLYSGAVIARGEKDGSTVTVPYMGLAASVAARPVLDSSSYFEDYPLPALLSNQNKTFTAADKLEFDLSAPGAQPFVWLRYTYGSPLLDISLVAENSTFQPTITHSASARRSLLDPVDRLVRRRSRHERALHAARAAAAAEVKAGPAAPAPPKDGPSKGAPGKGPTPPSNGPGKGPTPPSNGPGKPPAPPSNSTTPAQPPQQQQGPLFTDAATLGRFVSERWTSRTTEDASLPEVNYRISDRYYDAKTGATQTVPEGTYRILIRAQRALTDAKLAKNYDSFLSQPFTYRKGATGQAA</sequence>
<dbReference type="Pfam" id="PF02225">
    <property type="entry name" value="PA"/>
    <property type="match status" value="1"/>
</dbReference>
<feature type="region of interest" description="Disordered" evidence="10">
    <location>
        <begin position="884"/>
        <end position="964"/>
    </location>
</feature>
<evidence type="ECO:0000313" key="15">
    <source>
        <dbReference type="EMBL" id="PWN98021.1"/>
    </source>
</evidence>
<evidence type="ECO:0000313" key="16">
    <source>
        <dbReference type="Proteomes" id="UP000245946"/>
    </source>
</evidence>
<dbReference type="InterPro" id="IPR003137">
    <property type="entry name" value="PA_domain"/>
</dbReference>
<evidence type="ECO:0000256" key="9">
    <source>
        <dbReference type="RuleBase" id="RU003355"/>
    </source>
</evidence>
<evidence type="ECO:0000256" key="6">
    <source>
        <dbReference type="ARBA" id="ARBA00022825"/>
    </source>
</evidence>
<dbReference type="Gene3D" id="3.50.30.30">
    <property type="match status" value="1"/>
</dbReference>
<feature type="active site" description="Charge relay system" evidence="7 8">
    <location>
        <position position="211"/>
    </location>
</feature>
<dbReference type="InterPro" id="IPR010435">
    <property type="entry name" value="C5a/SBT2-like_Fn3"/>
</dbReference>
<gene>
    <name evidence="15" type="ORF">FA09DRAFT_334381</name>
</gene>
<dbReference type="RefSeq" id="XP_025598300.1">
    <property type="nucleotide sequence ID" value="XM_025743726.1"/>
</dbReference>
<evidence type="ECO:0000256" key="10">
    <source>
        <dbReference type="SAM" id="MobiDB-lite"/>
    </source>
</evidence>
<dbReference type="GO" id="GO:0005615">
    <property type="term" value="C:extracellular space"/>
    <property type="evidence" value="ECO:0007669"/>
    <property type="project" value="TreeGrafter"/>
</dbReference>
<keyword evidence="2" id="KW-0964">Secreted</keyword>
<dbReference type="Gene3D" id="3.40.50.200">
    <property type="entry name" value="Peptidase S8/S53 domain"/>
    <property type="match status" value="1"/>
</dbReference>
<dbReference type="Proteomes" id="UP000245946">
    <property type="component" value="Unassembled WGS sequence"/>
</dbReference>
<dbReference type="PANTHER" id="PTHR43806">
    <property type="entry name" value="PEPTIDASE S8"/>
    <property type="match status" value="1"/>
</dbReference>
<dbReference type="STRING" id="58919.A0A316Z8W6"/>
<dbReference type="PRINTS" id="PR00723">
    <property type="entry name" value="SUBTILISIN"/>
</dbReference>
<evidence type="ECO:0000256" key="8">
    <source>
        <dbReference type="PROSITE-ProRule" id="PRU01240"/>
    </source>
</evidence>
<evidence type="ECO:0000256" key="3">
    <source>
        <dbReference type="ARBA" id="ARBA00022670"/>
    </source>
</evidence>
<name>A0A316Z8W6_9BASI</name>
<proteinExistence type="inferred from homology"/>
<feature type="active site" description="Charge relay system" evidence="7 8">
    <location>
        <position position="273"/>
    </location>
</feature>
<dbReference type="OrthoDB" id="206201at2759"/>
<dbReference type="AlphaFoldDB" id="A0A316Z8W6"/>
<dbReference type="EMBL" id="KZ819293">
    <property type="protein sequence ID" value="PWN98021.1"/>
    <property type="molecule type" value="Genomic_DNA"/>
</dbReference>
<evidence type="ECO:0000256" key="11">
    <source>
        <dbReference type="SAM" id="SignalP"/>
    </source>
</evidence>
<dbReference type="Pfam" id="PF06280">
    <property type="entry name" value="fn3_5"/>
    <property type="match status" value="1"/>
</dbReference>
<dbReference type="InterPro" id="IPR050131">
    <property type="entry name" value="Peptidase_S8_subtilisin-like"/>
</dbReference>
<feature type="compositionally biased region" description="Low complexity" evidence="10">
    <location>
        <begin position="891"/>
        <end position="905"/>
    </location>
</feature>
<dbReference type="InterPro" id="IPR023827">
    <property type="entry name" value="Peptidase_S8_Asp-AS"/>
</dbReference>
<evidence type="ECO:0000259" key="12">
    <source>
        <dbReference type="Pfam" id="PF00082"/>
    </source>
</evidence>
<feature type="active site" description="Charge relay system" evidence="7 8">
    <location>
        <position position="589"/>
    </location>
</feature>
<dbReference type="GeneID" id="37271270"/>
<protein>
    <submittedName>
        <fullName evidence="15">Subtilisin-like protein</fullName>
    </submittedName>
</protein>
<feature type="domain" description="C5a peptidase/Subtilisin-like protease SBT2-like Fn3-like" evidence="14">
    <location>
        <begin position="666"/>
        <end position="782"/>
    </location>
</feature>
<evidence type="ECO:0000256" key="1">
    <source>
        <dbReference type="ARBA" id="ARBA00011073"/>
    </source>
</evidence>
<keyword evidence="2" id="KW-0134">Cell wall</keyword>
<dbReference type="InterPro" id="IPR034187">
    <property type="entry name" value="Peptidases_S8_5"/>
</dbReference>
<dbReference type="InterPro" id="IPR000209">
    <property type="entry name" value="Peptidase_S8/S53_dom"/>
</dbReference>
<evidence type="ECO:0000256" key="5">
    <source>
        <dbReference type="ARBA" id="ARBA00022801"/>
    </source>
</evidence>
<feature type="domain" description="Peptidase S8/S53" evidence="12">
    <location>
        <begin position="202"/>
        <end position="624"/>
    </location>
</feature>
<dbReference type="GO" id="GO:0006508">
    <property type="term" value="P:proteolysis"/>
    <property type="evidence" value="ECO:0007669"/>
    <property type="project" value="UniProtKB-KW"/>
</dbReference>
<dbReference type="GO" id="GO:0004252">
    <property type="term" value="F:serine-type endopeptidase activity"/>
    <property type="evidence" value="ECO:0007669"/>
    <property type="project" value="UniProtKB-UniRule"/>
</dbReference>
<dbReference type="PANTHER" id="PTHR43806:SF66">
    <property type="entry name" value="SERIN ENDOPEPTIDASE"/>
    <property type="match status" value="1"/>
</dbReference>
<dbReference type="Pfam" id="PF00082">
    <property type="entry name" value="Peptidase_S8"/>
    <property type="match status" value="1"/>
</dbReference>
<comment type="similarity">
    <text evidence="1 8 9">Belongs to the peptidase S8 family.</text>
</comment>
<accession>A0A316Z8W6</accession>
<dbReference type="CDD" id="cd07489">
    <property type="entry name" value="Peptidases_S8_5"/>
    <property type="match status" value="1"/>
</dbReference>
<evidence type="ECO:0000256" key="2">
    <source>
        <dbReference type="ARBA" id="ARBA00022512"/>
    </source>
</evidence>
<feature type="compositionally biased region" description="Low complexity" evidence="10">
    <location>
        <begin position="949"/>
        <end position="964"/>
    </location>
</feature>
<evidence type="ECO:0000256" key="4">
    <source>
        <dbReference type="ARBA" id="ARBA00022729"/>
    </source>
</evidence>
<feature type="compositionally biased region" description="Pro residues" evidence="10">
    <location>
        <begin position="922"/>
        <end position="948"/>
    </location>
</feature>
<keyword evidence="4 11" id="KW-0732">Signal</keyword>
<reference evidence="15 16" key="1">
    <citation type="journal article" date="2018" name="Mol. Biol. Evol.">
        <title>Broad Genomic Sampling Reveals a Smut Pathogenic Ancestry of the Fungal Clade Ustilaginomycotina.</title>
        <authorList>
            <person name="Kijpornyongpan T."/>
            <person name="Mondo S.J."/>
            <person name="Barry K."/>
            <person name="Sandor L."/>
            <person name="Lee J."/>
            <person name="Lipzen A."/>
            <person name="Pangilinan J."/>
            <person name="LaButti K."/>
            <person name="Hainaut M."/>
            <person name="Henrissat B."/>
            <person name="Grigoriev I.V."/>
            <person name="Spatafora J.W."/>
            <person name="Aime M.C."/>
        </authorList>
    </citation>
    <scope>NUCLEOTIDE SEQUENCE [LARGE SCALE GENOMIC DNA]</scope>
    <source>
        <strain evidence="15 16">MCA 4186</strain>
    </source>
</reference>
<evidence type="ECO:0000256" key="7">
    <source>
        <dbReference type="PIRSR" id="PIRSR615500-1"/>
    </source>
</evidence>
<dbReference type="SUPFAM" id="SSF52743">
    <property type="entry name" value="Subtilisin-like"/>
    <property type="match status" value="1"/>
</dbReference>
<dbReference type="InterPro" id="IPR015500">
    <property type="entry name" value="Peptidase_S8_subtilisin-rel"/>
</dbReference>
<dbReference type="InterPro" id="IPR023828">
    <property type="entry name" value="Peptidase_S8_Ser-AS"/>
</dbReference>
<feature type="chain" id="PRO_5016410844" evidence="11">
    <location>
        <begin position="21"/>
        <end position="1055"/>
    </location>
</feature>
<dbReference type="GO" id="GO:0016020">
    <property type="term" value="C:membrane"/>
    <property type="evidence" value="ECO:0007669"/>
    <property type="project" value="InterPro"/>
</dbReference>
<dbReference type="PROSITE" id="PS00138">
    <property type="entry name" value="SUBTILASE_SER"/>
    <property type="match status" value="1"/>
</dbReference>
<keyword evidence="3 8" id="KW-0645">Protease</keyword>
<keyword evidence="5 8" id="KW-0378">Hydrolase</keyword>
<organism evidence="15 16">
    <name type="scientific">Tilletiopsis washingtonensis</name>
    <dbReference type="NCBI Taxonomy" id="58919"/>
    <lineage>
        <taxon>Eukaryota</taxon>
        <taxon>Fungi</taxon>
        <taxon>Dikarya</taxon>
        <taxon>Basidiomycota</taxon>
        <taxon>Ustilaginomycotina</taxon>
        <taxon>Exobasidiomycetes</taxon>
        <taxon>Entylomatales</taxon>
        <taxon>Entylomatales incertae sedis</taxon>
        <taxon>Tilletiopsis</taxon>
    </lineage>
</organism>
<dbReference type="PROSITE" id="PS00136">
    <property type="entry name" value="SUBTILASE_ASP"/>
    <property type="match status" value="1"/>
</dbReference>
<dbReference type="InterPro" id="IPR036852">
    <property type="entry name" value="Peptidase_S8/S53_dom_sf"/>
</dbReference>
<dbReference type="PROSITE" id="PS51892">
    <property type="entry name" value="SUBTILASE"/>
    <property type="match status" value="1"/>
</dbReference>
<keyword evidence="6 8" id="KW-0720">Serine protease</keyword>